<evidence type="ECO:0000259" key="1">
    <source>
        <dbReference type="Pfam" id="PF01402"/>
    </source>
</evidence>
<accession>A0A4Q2T0D9</accession>
<evidence type="ECO:0000313" key="2">
    <source>
        <dbReference type="EMBL" id="RYC10039.1"/>
    </source>
</evidence>
<dbReference type="Pfam" id="PF01402">
    <property type="entry name" value="RHH_1"/>
    <property type="match status" value="1"/>
</dbReference>
<comment type="caution">
    <text evidence="2">The sequence shown here is derived from an EMBL/GenBank/DDBJ whole genome shotgun (WGS) entry which is preliminary data.</text>
</comment>
<protein>
    <submittedName>
        <fullName evidence="2">Ribbon-helix-helix protein, CopG family</fullName>
    </submittedName>
</protein>
<dbReference type="AlphaFoldDB" id="A0A4Q2T0D9"/>
<dbReference type="GO" id="GO:0006355">
    <property type="term" value="P:regulation of DNA-templated transcription"/>
    <property type="evidence" value="ECO:0007669"/>
    <property type="project" value="InterPro"/>
</dbReference>
<dbReference type="CDD" id="cd21631">
    <property type="entry name" value="RHH_CopG_NikR-like"/>
    <property type="match status" value="1"/>
</dbReference>
<dbReference type="Proteomes" id="UP000291088">
    <property type="component" value="Unassembled WGS sequence"/>
</dbReference>
<evidence type="ECO:0000313" key="3">
    <source>
        <dbReference type="Proteomes" id="UP000291088"/>
    </source>
</evidence>
<dbReference type="EMBL" id="SDVB01000253">
    <property type="protein sequence ID" value="RYC10039.1"/>
    <property type="molecule type" value="Genomic_DNA"/>
</dbReference>
<reference evidence="2 3" key="1">
    <citation type="submission" date="2019-01" db="EMBL/GenBank/DDBJ databases">
        <authorList>
            <person name="Deng T."/>
        </authorList>
    </citation>
    <scope>NUCLEOTIDE SEQUENCE [LARGE SCALE GENOMIC DNA]</scope>
    <source>
        <strain evidence="2 3">F8825</strain>
    </source>
</reference>
<gene>
    <name evidence="2" type="ORF">EUU22_18355</name>
</gene>
<sequence length="92" mass="10160">MASSTMATRRCAMLNIAITLQPALAETLQQAAHRHGINRCQVIREALQLWLQLDGVMTEGKRLLVAGDGEEKEILLVGLTPAIRPGRQEKRT</sequence>
<name>A0A4Q2T0D9_9HYPH</name>
<proteinExistence type="predicted"/>
<feature type="domain" description="Ribbon-helix-helix protein CopG" evidence="1">
    <location>
        <begin position="16"/>
        <end position="51"/>
    </location>
</feature>
<keyword evidence="3" id="KW-1185">Reference proteome</keyword>
<organism evidence="2 3">
    <name type="scientific">Ciceribacter ferrooxidans</name>
    <dbReference type="NCBI Taxonomy" id="2509717"/>
    <lineage>
        <taxon>Bacteria</taxon>
        <taxon>Pseudomonadati</taxon>
        <taxon>Pseudomonadota</taxon>
        <taxon>Alphaproteobacteria</taxon>
        <taxon>Hyphomicrobiales</taxon>
        <taxon>Rhizobiaceae</taxon>
        <taxon>Ciceribacter</taxon>
    </lineage>
</organism>
<dbReference type="InterPro" id="IPR002145">
    <property type="entry name" value="CopG"/>
</dbReference>